<organism evidence="13 14">
    <name type="scientific">Punica granatum</name>
    <name type="common">Pomegranate</name>
    <dbReference type="NCBI Taxonomy" id="22663"/>
    <lineage>
        <taxon>Eukaryota</taxon>
        <taxon>Viridiplantae</taxon>
        <taxon>Streptophyta</taxon>
        <taxon>Embryophyta</taxon>
        <taxon>Tracheophyta</taxon>
        <taxon>Spermatophyta</taxon>
        <taxon>Magnoliopsida</taxon>
        <taxon>eudicotyledons</taxon>
        <taxon>Gunneridae</taxon>
        <taxon>Pentapetalae</taxon>
        <taxon>rosids</taxon>
        <taxon>malvids</taxon>
        <taxon>Myrtales</taxon>
        <taxon>Lythraceae</taxon>
        <taxon>Punica</taxon>
    </lineage>
</organism>
<comment type="subcellular location">
    <subcellularLocation>
        <location evidence="1">Cell membrane</location>
        <topology evidence="1">Multi-pass membrane protein</topology>
    </subcellularLocation>
</comment>
<feature type="compositionally biased region" description="Polar residues" evidence="10">
    <location>
        <begin position="211"/>
        <end position="221"/>
    </location>
</feature>
<dbReference type="InterPro" id="IPR034092">
    <property type="entry name" value="PHO1_SPX"/>
</dbReference>
<dbReference type="GO" id="GO:0006817">
    <property type="term" value="P:phosphate ion transport"/>
    <property type="evidence" value="ECO:0007669"/>
    <property type="project" value="UniProtKB-KW"/>
</dbReference>
<dbReference type="GO" id="GO:0005886">
    <property type="term" value="C:plasma membrane"/>
    <property type="evidence" value="ECO:0007669"/>
    <property type="project" value="UniProtKB-SubCell"/>
</dbReference>
<evidence type="ECO:0000256" key="7">
    <source>
        <dbReference type="ARBA" id="ARBA00022989"/>
    </source>
</evidence>
<evidence type="ECO:0000256" key="10">
    <source>
        <dbReference type="SAM" id="MobiDB-lite"/>
    </source>
</evidence>
<comment type="similarity">
    <text evidence="2">Belongs to the SYG1 (TC 2.A.94) family.</text>
</comment>
<dbReference type="PROSITE" id="PS51382">
    <property type="entry name" value="SPX"/>
    <property type="match status" value="1"/>
</dbReference>
<keyword evidence="4" id="KW-1003">Cell membrane</keyword>
<evidence type="ECO:0000313" key="13">
    <source>
        <dbReference type="EMBL" id="PKI47904.1"/>
    </source>
</evidence>
<comment type="function">
    <text evidence="9">May transport inorganic phosphate (Pi).</text>
</comment>
<sequence length="431" mass="48678">MKFGKEFASQMVPKWQEAYMDYSYLKAVLKDVLNIRKRVQTVSPKASTPGGSALKRGVSLHRAFSGITSRHRRNPNSPLARGGDEEVLFNSVRENGSSSGARNQTTFLMSSEEGGECELVFFRRLNDEFNKVVMLYRKKVQEVVEEADELTRQMNAHVRFQARNHAGVSELELPQDCTANLLGSKKQGTATMAAIQEGEMSGEEQVEGESRGSTENPTSPSAGRVEEIGGENDAGICRVLPKASASEELLLPESTGILQNHEEVRQGSFFGCMLALIAAIVVVVIIITFLPFNIIYRSSWFFLIGCAFHCICVPLYKVTLPDFFLVNQLTSQVQSFRDISFYICYYSWGDFTKCEHNKVHEFFFFTIAIIPFWYCDNDTYFYHSLLWIFKQYHQSKICIFSGWRISTLTMLASTGLSSQYPSLFNTTTTMT</sequence>
<dbReference type="InterPro" id="IPR004331">
    <property type="entry name" value="SPX_dom"/>
</dbReference>
<dbReference type="AlphaFoldDB" id="A0A2I0IV88"/>
<keyword evidence="6 11" id="KW-0812">Transmembrane</keyword>
<comment type="caution">
    <text evidence="13">The sequence shown here is derived from an EMBL/GenBank/DDBJ whole genome shotgun (WGS) entry which is preliminary data.</text>
</comment>
<dbReference type="PANTHER" id="PTHR10783:SF124">
    <property type="entry name" value="PHOSPHATE TRANSPORTER PHO1 HOMOLOG 9"/>
    <property type="match status" value="1"/>
</dbReference>
<evidence type="ECO:0000256" key="4">
    <source>
        <dbReference type="ARBA" id="ARBA00022475"/>
    </source>
</evidence>
<keyword evidence="3" id="KW-0813">Transport</keyword>
<evidence type="ECO:0000259" key="12">
    <source>
        <dbReference type="PROSITE" id="PS51382"/>
    </source>
</evidence>
<evidence type="ECO:0000256" key="1">
    <source>
        <dbReference type="ARBA" id="ARBA00004651"/>
    </source>
</evidence>
<dbReference type="GO" id="GO:0005802">
    <property type="term" value="C:trans-Golgi network"/>
    <property type="evidence" value="ECO:0007669"/>
    <property type="project" value="TreeGrafter"/>
</dbReference>
<keyword evidence="7 11" id="KW-1133">Transmembrane helix</keyword>
<dbReference type="Proteomes" id="UP000233551">
    <property type="component" value="Unassembled WGS sequence"/>
</dbReference>
<evidence type="ECO:0000256" key="3">
    <source>
        <dbReference type="ARBA" id="ARBA00022448"/>
    </source>
</evidence>
<evidence type="ECO:0000256" key="11">
    <source>
        <dbReference type="SAM" id="Phobius"/>
    </source>
</evidence>
<reference evidence="13 14" key="1">
    <citation type="submission" date="2017-11" db="EMBL/GenBank/DDBJ databases">
        <title>De-novo sequencing of pomegranate (Punica granatum L.) genome.</title>
        <authorList>
            <person name="Akparov Z."/>
            <person name="Amiraslanov A."/>
            <person name="Hajiyeva S."/>
            <person name="Abbasov M."/>
            <person name="Kaur K."/>
            <person name="Hamwieh A."/>
            <person name="Solovyev V."/>
            <person name="Salamov A."/>
            <person name="Braich B."/>
            <person name="Kosarev P."/>
            <person name="Mahmoud A."/>
            <person name="Hajiyev E."/>
            <person name="Babayeva S."/>
            <person name="Izzatullayeva V."/>
            <person name="Mammadov A."/>
            <person name="Mammadov A."/>
            <person name="Sharifova S."/>
            <person name="Ojaghi J."/>
            <person name="Eynullazada K."/>
            <person name="Bayramov B."/>
            <person name="Abdulazimova A."/>
            <person name="Shahmuradov I."/>
        </authorList>
    </citation>
    <scope>NUCLEOTIDE SEQUENCE [LARGE SCALE GENOMIC DNA]</scope>
    <source>
        <strain evidence="14">cv. AG2017</strain>
        <tissue evidence="13">Leaf</tissue>
    </source>
</reference>
<evidence type="ECO:0000313" key="14">
    <source>
        <dbReference type="Proteomes" id="UP000233551"/>
    </source>
</evidence>
<evidence type="ECO:0000256" key="9">
    <source>
        <dbReference type="ARBA" id="ARBA00043939"/>
    </source>
</evidence>
<dbReference type="GO" id="GO:0000822">
    <property type="term" value="F:inositol hexakisphosphate binding"/>
    <property type="evidence" value="ECO:0007669"/>
    <property type="project" value="TreeGrafter"/>
</dbReference>
<evidence type="ECO:0000256" key="5">
    <source>
        <dbReference type="ARBA" id="ARBA00022592"/>
    </source>
</evidence>
<dbReference type="GO" id="GO:0016036">
    <property type="term" value="P:cellular response to phosphate starvation"/>
    <property type="evidence" value="ECO:0007669"/>
    <property type="project" value="TreeGrafter"/>
</dbReference>
<gene>
    <name evidence="13" type="ORF">CRG98_031688</name>
</gene>
<keyword evidence="8 11" id="KW-0472">Membrane</keyword>
<accession>A0A2I0IV88</accession>
<dbReference type="PANTHER" id="PTHR10783">
    <property type="entry name" value="XENOTROPIC AND POLYTROPIC RETROVIRUS RECEPTOR 1-RELATED"/>
    <property type="match status" value="1"/>
</dbReference>
<feature type="domain" description="SPX" evidence="12">
    <location>
        <begin position="1"/>
        <end position="365"/>
    </location>
</feature>
<dbReference type="Pfam" id="PF03124">
    <property type="entry name" value="EXS"/>
    <property type="match status" value="1"/>
</dbReference>
<keyword evidence="5" id="KW-0592">Phosphate transport</keyword>
<feature type="transmembrane region" description="Helical" evidence="11">
    <location>
        <begin position="298"/>
        <end position="316"/>
    </location>
</feature>
<evidence type="ECO:0000256" key="2">
    <source>
        <dbReference type="ARBA" id="ARBA00009665"/>
    </source>
</evidence>
<keyword evidence="14" id="KW-1185">Reference proteome</keyword>
<dbReference type="CDD" id="cd14476">
    <property type="entry name" value="SPX_PHO1_like"/>
    <property type="match status" value="1"/>
</dbReference>
<protein>
    <recommendedName>
        <fullName evidence="12">SPX domain-containing protein</fullName>
    </recommendedName>
</protein>
<dbReference type="InterPro" id="IPR004342">
    <property type="entry name" value="EXS_C"/>
</dbReference>
<evidence type="ECO:0000256" key="6">
    <source>
        <dbReference type="ARBA" id="ARBA00022692"/>
    </source>
</evidence>
<dbReference type="EMBL" id="PGOL01002444">
    <property type="protein sequence ID" value="PKI47904.1"/>
    <property type="molecule type" value="Genomic_DNA"/>
</dbReference>
<proteinExistence type="inferred from homology"/>
<feature type="region of interest" description="Disordered" evidence="10">
    <location>
        <begin position="198"/>
        <end position="226"/>
    </location>
</feature>
<feature type="transmembrane region" description="Helical" evidence="11">
    <location>
        <begin position="269"/>
        <end position="292"/>
    </location>
</feature>
<dbReference type="STRING" id="22663.A0A2I0IV88"/>
<name>A0A2I0IV88_PUNGR</name>
<dbReference type="Pfam" id="PF03105">
    <property type="entry name" value="SPX"/>
    <property type="match status" value="1"/>
</dbReference>
<evidence type="ECO:0000256" key="8">
    <source>
        <dbReference type="ARBA" id="ARBA00023136"/>
    </source>
</evidence>